<dbReference type="AlphaFoldDB" id="A0A9P0KSM6"/>
<evidence type="ECO:0000313" key="2">
    <source>
        <dbReference type="Proteomes" id="UP001152888"/>
    </source>
</evidence>
<gene>
    <name evidence="1" type="ORF">ACAOBT_LOCUS14624</name>
</gene>
<organism evidence="1 2">
    <name type="scientific">Acanthoscelides obtectus</name>
    <name type="common">Bean weevil</name>
    <name type="synonym">Bruchus obtectus</name>
    <dbReference type="NCBI Taxonomy" id="200917"/>
    <lineage>
        <taxon>Eukaryota</taxon>
        <taxon>Metazoa</taxon>
        <taxon>Ecdysozoa</taxon>
        <taxon>Arthropoda</taxon>
        <taxon>Hexapoda</taxon>
        <taxon>Insecta</taxon>
        <taxon>Pterygota</taxon>
        <taxon>Neoptera</taxon>
        <taxon>Endopterygota</taxon>
        <taxon>Coleoptera</taxon>
        <taxon>Polyphaga</taxon>
        <taxon>Cucujiformia</taxon>
        <taxon>Chrysomeloidea</taxon>
        <taxon>Chrysomelidae</taxon>
        <taxon>Bruchinae</taxon>
        <taxon>Bruchini</taxon>
        <taxon>Acanthoscelides</taxon>
    </lineage>
</organism>
<reference evidence="1" key="1">
    <citation type="submission" date="2022-03" db="EMBL/GenBank/DDBJ databases">
        <authorList>
            <person name="Sayadi A."/>
        </authorList>
    </citation>
    <scope>NUCLEOTIDE SEQUENCE</scope>
</reference>
<proteinExistence type="predicted"/>
<protein>
    <submittedName>
        <fullName evidence="1">Uncharacterized protein</fullName>
    </submittedName>
</protein>
<sequence length="200" mass="22644">MEIRSVLLYCIFLSANYAAIALNIDNFRLNATISDLITHSLSSCIAGNPKQLQLGSNILFSEFITREDESIYIVDFFLKALGSQRKLIHNNILSEAGKRYENFAGSFPDTLIVHIAHAEDLTYNAIFFHPFDTSNPTVIVICTDASSKPNRLARHIFNVTLARRLLNTIILLPEYHNIQYIQLVIKKRALLKVYKGAQSE</sequence>
<dbReference type="Proteomes" id="UP001152888">
    <property type="component" value="Unassembled WGS sequence"/>
</dbReference>
<comment type="caution">
    <text evidence="1">The sequence shown here is derived from an EMBL/GenBank/DDBJ whole genome shotgun (WGS) entry which is preliminary data.</text>
</comment>
<keyword evidence="2" id="KW-1185">Reference proteome</keyword>
<name>A0A9P0KSM6_ACAOB</name>
<evidence type="ECO:0000313" key="1">
    <source>
        <dbReference type="EMBL" id="CAH1981698.1"/>
    </source>
</evidence>
<accession>A0A9P0KSM6</accession>
<dbReference type="EMBL" id="CAKOFQ010006912">
    <property type="protein sequence ID" value="CAH1981698.1"/>
    <property type="molecule type" value="Genomic_DNA"/>
</dbReference>